<keyword evidence="9" id="KW-1185">Reference proteome</keyword>
<gene>
    <name evidence="8" type="ORF">BUALT_Bualt15G0048100</name>
</gene>
<comment type="caution">
    <text evidence="8">The sequence shown here is derived from an EMBL/GenBank/DDBJ whole genome shotgun (WGS) entry which is preliminary data.</text>
</comment>
<keyword evidence="5" id="KW-0472">Membrane</keyword>
<evidence type="ECO:0000313" key="9">
    <source>
        <dbReference type="Proteomes" id="UP000826271"/>
    </source>
</evidence>
<name>A0AAV6WKU5_9LAMI</name>
<dbReference type="AlphaFoldDB" id="A0AAV6WKU5"/>
<feature type="compositionally biased region" description="Basic and acidic residues" evidence="7">
    <location>
        <begin position="10"/>
        <end position="26"/>
    </location>
</feature>
<feature type="region of interest" description="Disordered" evidence="7">
    <location>
        <begin position="1"/>
        <end position="46"/>
    </location>
</feature>
<dbReference type="SUPFAM" id="SSF52058">
    <property type="entry name" value="L domain-like"/>
    <property type="match status" value="1"/>
</dbReference>
<comment type="subcellular location">
    <subcellularLocation>
        <location evidence="1">Membrane</location>
        <topology evidence="1">Multi-pass membrane protein</topology>
    </subcellularLocation>
</comment>
<keyword evidence="3" id="KW-0812">Transmembrane</keyword>
<dbReference type="InterPro" id="IPR032675">
    <property type="entry name" value="LRR_dom_sf"/>
</dbReference>
<dbReference type="GO" id="GO:0016020">
    <property type="term" value="C:membrane"/>
    <property type="evidence" value="ECO:0007669"/>
    <property type="project" value="UniProtKB-SubCell"/>
</dbReference>
<dbReference type="InterPro" id="IPR007248">
    <property type="entry name" value="Mpv17_PMP22"/>
</dbReference>
<proteinExistence type="inferred from homology"/>
<dbReference type="Pfam" id="PF04117">
    <property type="entry name" value="Mpv17_PMP22"/>
    <property type="match status" value="1"/>
</dbReference>
<dbReference type="PANTHER" id="PTHR36325">
    <property type="entry name" value="MYOSIN-2 HEAVY CHAIN-LIKE PROTEIN"/>
    <property type="match status" value="1"/>
</dbReference>
<dbReference type="PANTHER" id="PTHR36325:SF1">
    <property type="entry name" value="MYOSIN-2 HEAVY CHAIN-LIKE PROTEIN"/>
    <property type="match status" value="1"/>
</dbReference>
<evidence type="ECO:0000256" key="3">
    <source>
        <dbReference type="ARBA" id="ARBA00022692"/>
    </source>
</evidence>
<sequence>MDLGCIDMGCVEKPRKETSIEKENSPKESVMSASKKSNRAKDAVRSSLSALNKLTSQITKPPHRKTSPLNWFPRKKVEPYLKRKIKMLQEVDGMHSTLDETLGDTNPHYCRVLREKMAIREAAEKAMEARKAAMIEASWCRILQAARIECKEAEAQLSKAEHSAAEAFEAARAVGVIMKNIPESAQIHFKIETISAKGSSTTDTVSATFETAFEVDKQVAAAVKTAFIKLAHCPSINKEEFKELLRKISENPDLDENHNDLSGFTSECESDAGSELEVGSYKDSLKKRRDSDNFNMSNIVEMMLDRLRCLKEDELASLATIVATCGLNASLAEAGNIKNTENPSVNRLTRLEREVLEAKNARKNDEEKLLLKKSEEGPTVSDFGSTLVKHTSKLEKEVEEAKMNNHKSSEINSKNFQRVRAKQEVDEVPSLEKFLVKNLDKSRLEKEKMAALEKQENDDDSFRHSVSRRQAREQELEATWGGLSLGNSIQPRVSRLERDKARIRFWLLGLKPKKRKRRGRWRKFEQTRSFIARHKFYLEDKMQNCGNFSEEEMQRKRAWAPCLVSSSEYLLCRLRRPRPMITVIAKNKKCFTCNENKTFRPNKCSTELGSNSCKSFLLDFCDRLNDNKLSGSIPRELTTLSNLKVFDVSNNDLCGTIPVDGPFGSFPMESYENTRLNGPELKGDWGACAPQMTPYTDKCEYDVMRSVRMAGYGLLILGPTIHYWYTYMSRVFPKRDIASTLKKMALGQTFYGPAMTVIFFSANAALQGESGSEIMARLKRDLIPTFINGIMYWPICDFVTFKFIPVHLQPLVTNSFSYLWTVYMTYMASLEKVGSS</sequence>
<evidence type="ECO:0000256" key="6">
    <source>
        <dbReference type="SAM" id="Coils"/>
    </source>
</evidence>
<comment type="similarity">
    <text evidence="2">Belongs to the peroxisomal membrane protein PXMP2/4 family.</text>
</comment>
<evidence type="ECO:0000256" key="4">
    <source>
        <dbReference type="ARBA" id="ARBA00022989"/>
    </source>
</evidence>
<dbReference type="Proteomes" id="UP000826271">
    <property type="component" value="Unassembled WGS sequence"/>
</dbReference>
<dbReference type="EMBL" id="WHWC01000015">
    <property type="protein sequence ID" value="KAG8368464.1"/>
    <property type="molecule type" value="Genomic_DNA"/>
</dbReference>
<protein>
    <submittedName>
        <fullName evidence="8">Uncharacterized protein</fullName>
    </submittedName>
</protein>
<organism evidence="8 9">
    <name type="scientific">Buddleja alternifolia</name>
    <dbReference type="NCBI Taxonomy" id="168488"/>
    <lineage>
        <taxon>Eukaryota</taxon>
        <taxon>Viridiplantae</taxon>
        <taxon>Streptophyta</taxon>
        <taxon>Embryophyta</taxon>
        <taxon>Tracheophyta</taxon>
        <taxon>Spermatophyta</taxon>
        <taxon>Magnoliopsida</taxon>
        <taxon>eudicotyledons</taxon>
        <taxon>Gunneridae</taxon>
        <taxon>Pentapetalae</taxon>
        <taxon>asterids</taxon>
        <taxon>lamiids</taxon>
        <taxon>Lamiales</taxon>
        <taxon>Scrophulariaceae</taxon>
        <taxon>Buddlejeae</taxon>
        <taxon>Buddleja</taxon>
    </lineage>
</organism>
<feature type="coiled-coil region" evidence="6">
    <location>
        <begin position="143"/>
        <end position="170"/>
    </location>
</feature>
<evidence type="ECO:0000313" key="8">
    <source>
        <dbReference type="EMBL" id="KAG8368464.1"/>
    </source>
</evidence>
<evidence type="ECO:0000256" key="2">
    <source>
        <dbReference type="ARBA" id="ARBA00006824"/>
    </source>
</evidence>
<accession>A0AAV6WKU5</accession>
<reference evidence="8" key="1">
    <citation type="submission" date="2019-10" db="EMBL/GenBank/DDBJ databases">
        <authorList>
            <person name="Zhang R."/>
            <person name="Pan Y."/>
            <person name="Wang J."/>
            <person name="Ma R."/>
            <person name="Yu S."/>
        </authorList>
    </citation>
    <scope>NUCLEOTIDE SEQUENCE</scope>
    <source>
        <strain evidence="8">LA-IB0</strain>
        <tissue evidence="8">Leaf</tissue>
    </source>
</reference>
<keyword evidence="4" id="KW-1133">Transmembrane helix</keyword>
<evidence type="ECO:0000256" key="5">
    <source>
        <dbReference type="ARBA" id="ARBA00023136"/>
    </source>
</evidence>
<dbReference type="Gene3D" id="3.80.10.10">
    <property type="entry name" value="Ribonuclease Inhibitor"/>
    <property type="match status" value="1"/>
</dbReference>
<evidence type="ECO:0000256" key="1">
    <source>
        <dbReference type="ARBA" id="ARBA00004141"/>
    </source>
</evidence>
<evidence type="ECO:0000256" key="7">
    <source>
        <dbReference type="SAM" id="MobiDB-lite"/>
    </source>
</evidence>
<keyword evidence="6" id="KW-0175">Coiled coil</keyword>